<dbReference type="Proteomes" id="UP001161390">
    <property type="component" value="Unassembled WGS sequence"/>
</dbReference>
<evidence type="ECO:0008006" key="12">
    <source>
        <dbReference type="Google" id="ProtNLM"/>
    </source>
</evidence>
<name>A0ABQ5V0P6_9PROT</name>
<keyword evidence="5" id="KW-0653">Protein transport</keyword>
<evidence type="ECO:0000256" key="9">
    <source>
        <dbReference type="SAM" id="Phobius"/>
    </source>
</evidence>
<dbReference type="EMBL" id="BSNJ01000002">
    <property type="protein sequence ID" value="GLQ20234.1"/>
    <property type="molecule type" value="Genomic_DNA"/>
</dbReference>
<gene>
    <name evidence="10" type="ORF">GCM10007854_11890</name>
</gene>
<evidence type="ECO:0000256" key="4">
    <source>
        <dbReference type="ARBA" id="ARBA00022692"/>
    </source>
</evidence>
<dbReference type="Pfam" id="PF02416">
    <property type="entry name" value="TatA_B_E"/>
    <property type="match status" value="1"/>
</dbReference>
<dbReference type="NCBIfam" id="TIGR01410">
    <property type="entry name" value="tatB"/>
    <property type="match status" value="1"/>
</dbReference>
<evidence type="ECO:0000256" key="5">
    <source>
        <dbReference type="ARBA" id="ARBA00022927"/>
    </source>
</evidence>
<keyword evidence="6 9" id="KW-1133">Transmembrane helix</keyword>
<evidence type="ECO:0000256" key="7">
    <source>
        <dbReference type="ARBA" id="ARBA00023010"/>
    </source>
</evidence>
<proteinExistence type="predicted"/>
<evidence type="ECO:0000256" key="1">
    <source>
        <dbReference type="ARBA" id="ARBA00004167"/>
    </source>
</evidence>
<evidence type="ECO:0000313" key="11">
    <source>
        <dbReference type="Proteomes" id="UP001161390"/>
    </source>
</evidence>
<sequence length="102" mass="11407">MLPSFGFGEMVIIVLLAVIVVGPKDLPKVMRTLGGFMARLRVMGQEFRDAFDEMDADDEIKALRAEIAEMKSLGLLDDELKDDIRDINTEIRESTDMSSGKK</sequence>
<reference evidence="10" key="2">
    <citation type="submission" date="2023-01" db="EMBL/GenBank/DDBJ databases">
        <title>Draft genome sequence of Algimonas porphyrae strain NBRC 108216.</title>
        <authorList>
            <person name="Sun Q."/>
            <person name="Mori K."/>
        </authorList>
    </citation>
    <scope>NUCLEOTIDE SEQUENCE</scope>
    <source>
        <strain evidence="10">NBRC 108216</strain>
    </source>
</reference>
<dbReference type="RefSeq" id="WP_284370617.1">
    <property type="nucleotide sequence ID" value="NZ_BSNJ01000002.1"/>
</dbReference>
<feature type="transmembrane region" description="Helical" evidence="9">
    <location>
        <begin position="6"/>
        <end position="23"/>
    </location>
</feature>
<reference evidence="10" key="1">
    <citation type="journal article" date="2014" name="Int. J. Syst. Evol. Microbiol.">
        <title>Complete genome of a new Firmicutes species belonging to the dominant human colonic microbiota ('Ruminococcus bicirculans') reveals two chromosomes and a selective capacity to utilize plant glucans.</title>
        <authorList>
            <consortium name="NISC Comparative Sequencing Program"/>
            <person name="Wegmann U."/>
            <person name="Louis P."/>
            <person name="Goesmann A."/>
            <person name="Henrissat B."/>
            <person name="Duncan S.H."/>
            <person name="Flint H.J."/>
        </authorList>
    </citation>
    <scope>NUCLEOTIDE SEQUENCE</scope>
    <source>
        <strain evidence="10">NBRC 108216</strain>
    </source>
</reference>
<organism evidence="10 11">
    <name type="scientific">Algimonas porphyrae</name>
    <dbReference type="NCBI Taxonomy" id="1128113"/>
    <lineage>
        <taxon>Bacteria</taxon>
        <taxon>Pseudomonadati</taxon>
        <taxon>Pseudomonadota</taxon>
        <taxon>Alphaproteobacteria</taxon>
        <taxon>Maricaulales</taxon>
        <taxon>Robiginitomaculaceae</taxon>
        <taxon>Algimonas</taxon>
    </lineage>
</organism>
<keyword evidence="7" id="KW-0811">Translocation</keyword>
<protein>
    <recommendedName>
        <fullName evidence="12">Twin-arginine translocase subunit TatB</fullName>
    </recommendedName>
</protein>
<dbReference type="InterPro" id="IPR003369">
    <property type="entry name" value="TatA/B/E"/>
</dbReference>
<keyword evidence="8 9" id="KW-0472">Membrane</keyword>
<keyword evidence="2" id="KW-0813">Transport</keyword>
<keyword evidence="3" id="KW-1003">Cell membrane</keyword>
<evidence type="ECO:0000256" key="2">
    <source>
        <dbReference type="ARBA" id="ARBA00022448"/>
    </source>
</evidence>
<keyword evidence="11" id="KW-1185">Reference proteome</keyword>
<dbReference type="Gene3D" id="1.20.5.3310">
    <property type="match status" value="1"/>
</dbReference>
<comment type="subcellular location">
    <subcellularLocation>
        <location evidence="1">Membrane</location>
        <topology evidence="1">Single-pass membrane protein</topology>
    </subcellularLocation>
</comment>
<dbReference type="InterPro" id="IPR018448">
    <property type="entry name" value="TatB"/>
</dbReference>
<comment type="caution">
    <text evidence="10">The sequence shown here is derived from an EMBL/GenBank/DDBJ whole genome shotgun (WGS) entry which is preliminary data.</text>
</comment>
<dbReference type="PRINTS" id="PR01506">
    <property type="entry name" value="TATBPROTEIN"/>
</dbReference>
<keyword evidence="4 9" id="KW-0812">Transmembrane</keyword>
<evidence type="ECO:0000256" key="3">
    <source>
        <dbReference type="ARBA" id="ARBA00022475"/>
    </source>
</evidence>
<evidence type="ECO:0000256" key="6">
    <source>
        <dbReference type="ARBA" id="ARBA00022989"/>
    </source>
</evidence>
<accession>A0ABQ5V0P6</accession>
<evidence type="ECO:0000256" key="8">
    <source>
        <dbReference type="ARBA" id="ARBA00023136"/>
    </source>
</evidence>
<evidence type="ECO:0000313" key="10">
    <source>
        <dbReference type="EMBL" id="GLQ20234.1"/>
    </source>
</evidence>